<proteinExistence type="predicted"/>
<dbReference type="RefSeq" id="XP_042998478.1">
    <property type="nucleotide sequence ID" value="XM_043142544.1"/>
</dbReference>
<dbReference type="GeneID" id="66065824"/>
<dbReference type="Proteomes" id="UP000027002">
    <property type="component" value="Chromosome 4"/>
</dbReference>
<evidence type="ECO:0000313" key="2">
    <source>
        <dbReference type="EMBL" id="QUC20805.1"/>
    </source>
</evidence>
<dbReference type="AlphaFoldDB" id="A0A8E5HSZ3"/>
<keyword evidence="3" id="KW-1185">Reference proteome</keyword>
<organism evidence="2 3">
    <name type="scientific">Ustilaginoidea virens</name>
    <name type="common">Rice false smut fungus</name>
    <name type="synonym">Villosiclava virens</name>
    <dbReference type="NCBI Taxonomy" id="1159556"/>
    <lineage>
        <taxon>Eukaryota</taxon>
        <taxon>Fungi</taxon>
        <taxon>Dikarya</taxon>
        <taxon>Ascomycota</taxon>
        <taxon>Pezizomycotina</taxon>
        <taxon>Sordariomycetes</taxon>
        <taxon>Hypocreomycetidae</taxon>
        <taxon>Hypocreales</taxon>
        <taxon>Clavicipitaceae</taxon>
        <taxon>Ustilaginoidea</taxon>
    </lineage>
</organism>
<name>A0A8E5HSZ3_USTVR</name>
<dbReference type="OrthoDB" id="5229017at2759"/>
<dbReference type="EMBL" id="CP072756">
    <property type="protein sequence ID" value="QUC20805.1"/>
    <property type="molecule type" value="Genomic_DNA"/>
</dbReference>
<accession>A0A8E5HSZ3</accession>
<dbReference type="KEGG" id="uvi:66065824"/>
<sequence>MNLTEGQMNKLTDAMTQKVDSSPIKAERAEFIASNSQNSNDCYSDSYVLPQKVYDSNQLRHHQYSDSSPCSELIVEAPSAITDSLAERRKHEAPPGIKITTPKSRFVQAQRGQVLGSGPDDCPGISSPYHQCSLNSGISGSGQFPSGKVNYKIDRSSPGERANNELVDVCTKWTDTPSPHPQRDYPKRQQSLIQKPKRSKSTTETLKRSSMLSHTSAEGLPMNTSPEIPQNLRSRVSPSSQFSPLPLYFRGQSFPSTKAGGKTMVGHNGWLECTGTILEDGKKSQSKRMGFLHSIKRIAKDVTAEINASYRRPNQSETGLTSSQVAISLDAREQSLLYCELEFYLTSSLNEYIVAEFDSGHLVPGHLKKISDFWLSQGRPRVISFRYDLETQLELIALHLNEFRFYGRRQGDRTDILALLHAMKVHARAMRIRTFCQPDSVIAKQLVDSQSLFNMLNAPSSQQLALDEIAHFFKMIVSRERANHATAISRGQSVYPNGRYSGVA</sequence>
<gene>
    <name evidence="2" type="ORF">UV8b_05046</name>
</gene>
<feature type="region of interest" description="Disordered" evidence="1">
    <location>
        <begin position="171"/>
        <end position="239"/>
    </location>
</feature>
<reference evidence="2" key="1">
    <citation type="submission" date="2020-03" db="EMBL/GenBank/DDBJ databases">
        <title>A mixture of massive structural variations and highly conserved coding sequences in Ustilaginoidea virens genome.</title>
        <authorList>
            <person name="Zhang K."/>
            <person name="Zhao Z."/>
            <person name="Zhang Z."/>
            <person name="Li Y."/>
            <person name="Hsiang T."/>
            <person name="Sun W."/>
        </authorList>
    </citation>
    <scope>NUCLEOTIDE SEQUENCE</scope>
    <source>
        <strain evidence="2">UV-8b</strain>
    </source>
</reference>
<evidence type="ECO:0000313" key="3">
    <source>
        <dbReference type="Proteomes" id="UP000027002"/>
    </source>
</evidence>
<feature type="compositionally biased region" description="Polar residues" evidence="1">
    <location>
        <begin position="202"/>
        <end position="239"/>
    </location>
</feature>
<protein>
    <submittedName>
        <fullName evidence="2">Uncharacterized protein</fullName>
    </submittedName>
</protein>
<evidence type="ECO:0000256" key="1">
    <source>
        <dbReference type="SAM" id="MobiDB-lite"/>
    </source>
</evidence>